<comment type="caution">
    <text evidence="1">The sequence shown here is derived from an EMBL/GenBank/DDBJ whole genome shotgun (WGS) entry which is preliminary data.</text>
</comment>
<dbReference type="InterPro" id="IPR023393">
    <property type="entry name" value="START-like_dom_sf"/>
</dbReference>
<dbReference type="AlphaFoldDB" id="A0A1E5QCI6"/>
<dbReference type="EMBL" id="MJGC01000132">
    <property type="protein sequence ID" value="OEJ72359.1"/>
    <property type="molecule type" value="Genomic_DNA"/>
</dbReference>
<dbReference type="PANTHER" id="PTHR34133">
    <property type="entry name" value="OS07G0633000 PROTEIN"/>
    <property type="match status" value="1"/>
</dbReference>
<proteinExistence type="predicted"/>
<gene>
    <name evidence="1" type="ORF">BH720_25100</name>
</gene>
<dbReference type="Pfam" id="PF09366">
    <property type="entry name" value="DUF1997"/>
    <property type="match status" value="1"/>
</dbReference>
<organism evidence="1">
    <name type="scientific">Desertifilum tharense IPPAS B-1220</name>
    <dbReference type="NCBI Taxonomy" id="1781255"/>
    <lineage>
        <taxon>Bacteria</taxon>
        <taxon>Bacillati</taxon>
        <taxon>Cyanobacteriota</taxon>
        <taxon>Cyanophyceae</taxon>
        <taxon>Desertifilales</taxon>
        <taxon>Desertifilaceae</taxon>
        <taxon>Desertifilum</taxon>
    </lineage>
</organism>
<dbReference type="RefSeq" id="WP_069969967.1">
    <property type="nucleotide sequence ID" value="NZ_CM124774.1"/>
</dbReference>
<reference evidence="1" key="1">
    <citation type="submission" date="2016-09" db="EMBL/GenBank/DDBJ databases">
        <title>Draft genome of thermotolerant cyanobacterium Desertifilum sp. strain IPPAS B-1220.</title>
        <authorList>
            <person name="Sinetova M.A."/>
            <person name="Bolakhan K."/>
            <person name="Zayadan B.K."/>
            <person name="Mironov K.S."/>
            <person name="Ustinova V."/>
            <person name="Kupriyanova E.V."/>
            <person name="Sidorov R.A."/>
            <person name="Skrypnik A.N."/>
            <person name="Gogoleva N.E."/>
            <person name="Gogolev Y.V."/>
            <person name="Los D.A."/>
        </authorList>
    </citation>
    <scope>NUCLEOTIDE SEQUENCE [LARGE SCALE GENOMIC DNA]</scope>
    <source>
        <strain evidence="1">IPPAS B-1220</strain>
    </source>
</reference>
<protein>
    <recommendedName>
        <fullName evidence="2">DUF1997 domain-containing protein</fullName>
    </recommendedName>
</protein>
<name>A0A1E5QCI6_9CYAN</name>
<dbReference type="STRING" id="1781255.BH720_25100"/>
<dbReference type="OrthoDB" id="510717at2"/>
<accession>A0A1E5QCI6</accession>
<sequence length="194" mass="21741">MPTRFAASQSVEMAVPELVVPIQHYLRQPQRLVNALTGASQIESLSEERYRLKMRSLNFMTLSFQPTVDLKVWSESGGTIHLKSMGCEIRGIEYINQRFALNLVGKLSPISLNGQTYLKGRADLEVSVELPPPLSFAPTSLIETTGNGLLRSVLLTIKQRLMHQLIADYRHWVQAETGNPERTSRTIVPAETPL</sequence>
<evidence type="ECO:0008006" key="2">
    <source>
        <dbReference type="Google" id="ProtNLM"/>
    </source>
</evidence>
<dbReference type="Gene3D" id="3.30.530.20">
    <property type="match status" value="1"/>
</dbReference>
<evidence type="ECO:0000313" key="1">
    <source>
        <dbReference type="EMBL" id="OEJ72359.1"/>
    </source>
</evidence>
<dbReference type="PANTHER" id="PTHR34133:SF8">
    <property type="entry name" value="OS07G0633000 PROTEIN"/>
    <property type="match status" value="1"/>
</dbReference>
<dbReference type="InterPro" id="IPR018971">
    <property type="entry name" value="DUF1997"/>
</dbReference>